<feature type="region of interest" description="Disordered" evidence="1">
    <location>
        <begin position="211"/>
        <end position="237"/>
    </location>
</feature>
<sequence length="237" mass="25507">MDSSSDEGERGKDGTMTWDNFNYTQTTAMTCKNFVKCNNPSVLGSKTTRCDQLVGTCWDLLLCSLLGSIRACYRDLNRLENAMDGSARCRPASLTCAWLLGRSERLLCYVQMEPTGKLKKDVGVGVRRRPPDEALKNPGPRKQTAPRRKKLAASVGGSTVSSRLMLPALAGKIEGFRSRGLKAPPVRKEFGPGGKWSATIQKVNALTAAALSRSNKPAGNAEVSGTPPNTGVERASS</sequence>
<accession>A0A7R9FBE8</accession>
<name>A0A7R9FBE8_9NEOP</name>
<gene>
    <name evidence="2" type="ORF">TBIB3V08_LOCUS11732</name>
</gene>
<evidence type="ECO:0000256" key="1">
    <source>
        <dbReference type="SAM" id="MobiDB-lite"/>
    </source>
</evidence>
<protein>
    <submittedName>
        <fullName evidence="2">Uncharacterized protein</fullName>
    </submittedName>
</protein>
<proteinExistence type="predicted"/>
<organism evidence="2">
    <name type="scientific">Timema bartmani</name>
    <dbReference type="NCBI Taxonomy" id="61472"/>
    <lineage>
        <taxon>Eukaryota</taxon>
        <taxon>Metazoa</taxon>
        <taxon>Ecdysozoa</taxon>
        <taxon>Arthropoda</taxon>
        <taxon>Hexapoda</taxon>
        <taxon>Insecta</taxon>
        <taxon>Pterygota</taxon>
        <taxon>Neoptera</taxon>
        <taxon>Polyneoptera</taxon>
        <taxon>Phasmatodea</taxon>
        <taxon>Timematodea</taxon>
        <taxon>Timematoidea</taxon>
        <taxon>Timematidae</taxon>
        <taxon>Timema</taxon>
    </lineage>
</organism>
<dbReference type="EMBL" id="OD571760">
    <property type="protein sequence ID" value="CAD7449457.1"/>
    <property type="molecule type" value="Genomic_DNA"/>
</dbReference>
<reference evidence="2" key="1">
    <citation type="submission" date="2020-11" db="EMBL/GenBank/DDBJ databases">
        <authorList>
            <person name="Tran Van P."/>
        </authorList>
    </citation>
    <scope>NUCLEOTIDE SEQUENCE</scope>
</reference>
<dbReference type="AlphaFoldDB" id="A0A7R9FBE8"/>
<evidence type="ECO:0000313" key="2">
    <source>
        <dbReference type="EMBL" id="CAD7449457.1"/>
    </source>
</evidence>
<feature type="region of interest" description="Disordered" evidence="1">
    <location>
        <begin position="128"/>
        <end position="156"/>
    </location>
</feature>